<dbReference type="SMART" id="SM00387">
    <property type="entry name" value="HATPase_c"/>
    <property type="match status" value="1"/>
</dbReference>
<reference evidence="6 7" key="1">
    <citation type="submission" date="2020-08" db="EMBL/GenBank/DDBJ databases">
        <title>Genomic Encyclopedia of Type Strains, Phase IV (KMG-IV): sequencing the most valuable type-strain genomes for metagenomic binning, comparative biology and taxonomic classification.</title>
        <authorList>
            <person name="Goeker M."/>
        </authorList>
    </citation>
    <scope>NUCLEOTIDE SEQUENCE [LARGE SCALE GENOMIC DNA]</scope>
    <source>
        <strain evidence="6 7">DSM 21458</strain>
    </source>
</reference>
<dbReference type="EC" id="2.7.13.3" evidence="6"/>
<dbReference type="RefSeq" id="WP_183988710.1">
    <property type="nucleotide sequence ID" value="NZ_JACHHG010000018.1"/>
</dbReference>
<dbReference type="SUPFAM" id="SSF55874">
    <property type="entry name" value="ATPase domain of HSP90 chaperone/DNA topoisomerase II/histidine kinase"/>
    <property type="match status" value="1"/>
</dbReference>
<dbReference type="InterPro" id="IPR050482">
    <property type="entry name" value="Sensor_HK_TwoCompSys"/>
</dbReference>
<evidence type="ECO:0000256" key="1">
    <source>
        <dbReference type="ARBA" id="ARBA00022679"/>
    </source>
</evidence>
<dbReference type="InterPro" id="IPR011712">
    <property type="entry name" value="Sig_transdc_His_kin_sub3_dim/P"/>
</dbReference>
<accession>A0A841I808</accession>
<comment type="caution">
    <text evidence="6">The sequence shown here is derived from an EMBL/GenBank/DDBJ whole genome shotgun (WGS) entry which is preliminary data.</text>
</comment>
<dbReference type="GO" id="GO:0046983">
    <property type="term" value="F:protein dimerization activity"/>
    <property type="evidence" value="ECO:0007669"/>
    <property type="project" value="InterPro"/>
</dbReference>
<keyword evidence="2 6" id="KW-0418">Kinase</keyword>
<feature type="transmembrane region" description="Helical" evidence="4">
    <location>
        <begin position="133"/>
        <end position="152"/>
    </location>
</feature>
<dbReference type="AlphaFoldDB" id="A0A841I808"/>
<dbReference type="GO" id="GO:0000155">
    <property type="term" value="F:phosphorelay sensor kinase activity"/>
    <property type="evidence" value="ECO:0007669"/>
    <property type="project" value="InterPro"/>
</dbReference>
<keyword evidence="1 6" id="KW-0808">Transferase</keyword>
<keyword evidence="7" id="KW-1185">Reference proteome</keyword>
<name>A0A841I808_9DEIO</name>
<dbReference type="InterPro" id="IPR003594">
    <property type="entry name" value="HATPase_dom"/>
</dbReference>
<gene>
    <name evidence="6" type="ORF">HNR42_003433</name>
</gene>
<dbReference type="Pfam" id="PF02518">
    <property type="entry name" value="HATPase_c"/>
    <property type="match status" value="1"/>
</dbReference>
<keyword evidence="4" id="KW-0812">Transmembrane</keyword>
<dbReference type="PANTHER" id="PTHR24421">
    <property type="entry name" value="NITRATE/NITRITE SENSOR PROTEIN NARX-RELATED"/>
    <property type="match status" value="1"/>
</dbReference>
<dbReference type="EMBL" id="JACHHG010000018">
    <property type="protein sequence ID" value="MBB6099972.1"/>
    <property type="molecule type" value="Genomic_DNA"/>
</dbReference>
<protein>
    <submittedName>
        <fullName evidence="6">Two-component system sensor histidine kinase DesK</fullName>
        <ecNumber evidence="6">2.7.13.3</ecNumber>
    </submittedName>
</protein>
<feature type="transmembrane region" description="Helical" evidence="4">
    <location>
        <begin position="33"/>
        <end position="51"/>
    </location>
</feature>
<evidence type="ECO:0000256" key="4">
    <source>
        <dbReference type="SAM" id="Phobius"/>
    </source>
</evidence>
<evidence type="ECO:0000313" key="6">
    <source>
        <dbReference type="EMBL" id="MBB6099972.1"/>
    </source>
</evidence>
<dbReference type="InterPro" id="IPR036890">
    <property type="entry name" value="HATPase_C_sf"/>
</dbReference>
<dbReference type="Pfam" id="PF07730">
    <property type="entry name" value="HisKA_3"/>
    <property type="match status" value="1"/>
</dbReference>
<dbReference type="Gene3D" id="1.20.5.1930">
    <property type="match status" value="1"/>
</dbReference>
<evidence type="ECO:0000256" key="2">
    <source>
        <dbReference type="ARBA" id="ARBA00022777"/>
    </source>
</evidence>
<evidence type="ECO:0000256" key="3">
    <source>
        <dbReference type="ARBA" id="ARBA00023012"/>
    </source>
</evidence>
<evidence type="ECO:0000259" key="5">
    <source>
        <dbReference type="SMART" id="SM00387"/>
    </source>
</evidence>
<feature type="transmembrane region" description="Helical" evidence="4">
    <location>
        <begin position="108"/>
        <end position="127"/>
    </location>
</feature>
<dbReference type="PANTHER" id="PTHR24421:SF63">
    <property type="entry name" value="SENSOR HISTIDINE KINASE DESK"/>
    <property type="match status" value="1"/>
</dbReference>
<proteinExistence type="predicted"/>
<evidence type="ECO:0000313" key="7">
    <source>
        <dbReference type="Proteomes" id="UP000569951"/>
    </source>
</evidence>
<dbReference type="Proteomes" id="UP000569951">
    <property type="component" value="Unassembled WGS sequence"/>
</dbReference>
<keyword evidence="4" id="KW-0472">Membrane</keyword>
<dbReference type="Gene3D" id="3.30.565.10">
    <property type="entry name" value="Histidine kinase-like ATPase, C-terminal domain"/>
    <property type="match status" value="1"/>
</dbReference>
<feature type="transmembrane region" description="Helical" evidence="4">
    <location>
        <begin position="7"/>
        <end position="27"/>
    </location>
</feature>
<keyword evidence="4" id="KW-1133">Transmembrane helix</keyword>
<keyword evidence="3" id="KW-0902">Two-component regulatory system</keyword>
<dbReference type="GO" id="GO:0016020">
    <property type="term" value="C:membrane"/>
    <property type="evidence" value="ECO:0007669"/>
    <property type="project" value="InterPro"/>
</dbReference>
<feature type="domain" description="Histidine kinase/HSP90-like ATPase" evidence="5">
    <location>
        <begin position="273"/>
        <end position="360"/>
    </location>
</feature>
<organism evidence="6 7">
    <name type="scientific">Deinobacterium chartae</name>
    <dbReference type="NCBI Taxonomy" id="521158"/>
    <lineage>
        <taxon>Bacteria</taxon>
        <taxon>Thermotogati</taxon>
        <taxon>Deinococcota</taxon>
        <taxon>Deinococci</taxon>
        <taxon>Deinococcales</taxon>
        <taxon>Deinococcaceae</taxon>
        <taxon>Deinobacterium</taxon>
    </lineage>
</organism>
<dbReference type="CDD" id="cd16917">
    <property type="entry name" value="HATPase_UhpB-NarQ-NarX-like"/>
    <property type="match status" value="1"/>
</dbReference>
<sequence>MLKLLRRVNWLPLFWVVFLIYPVRDFLAVPRPAGEGAVFGAALIVLLYLYAKNFMILDSLPPGRAWNRAAVAATFGMYGLAEGLRLDSAATFLIYAAALAGFQPDLRLTLGVLGALLGLLGLQVGLGQMDITALLYVSFMAVAVGVGNAYSYRWMERGIRMQQLQAEKERLVRDAERERIGRDLHDLLGHTLSVIVLKSQLASRLTELDPARAVREIHEVERISREALQEVRAAVRGYRGSGLNAELGRCKVALDAAGITLEYEGEPLDLTAPVEQVLELALREAVTNVVRHSGARRVRVRIGAAGPHVELEVHDDGRGGLAPEGAGLTGMRERVRALGGELVRDGRAGTRLLVRLPRTDASAPSRPRQVLA</sequence>